<dbReference type="RefSeq" id="WP_185663361.1">
    <property type="nucleotide sequence ID" value="NZ_JACLAW010000004.1"/>
</dbReference>
<organism evidence="2 3">
    <name type="scientific">Novosphingobium flavum</name>
    <dbReference type="NCBI Taxonomy" id="1778672"/>
    <lineage>
        <taxon>Bacteria</taxon>
        <taxon>Pseudomonadati</taxon>
        <taxon>Pseudomonadota</taxon>
        <taxon>Alphaproteobacteria</taxon>
        <taxon>Sphingomonadales</taxon>
        <taxon>Sphingomonadaceae</taxon>
        <taxon>Novosphingobium</taxon>
    </lineage>
</organism>
<gene>
    <name evidence="2" type="ORF">H7F51_06155</name>
</gene>
<evidence type="ECO:0000313" key="3">
    <source>
        <dbReference type="Proteomes" id="UP000566813"/>
    </source>
</evidence>
<dbReference type="EMBL" id="JACLAW010000004">
    <property type="protein sequence ID" value="MBC2665093.1"/>
    <property type="molecule type" value="Genomic_DNA"/>
</dbReference>
<name>A0A7X1FQJ1_9SPHN</name>
<dbReference type="AlphaFoldDB" id="A0A7X1FQJ1"/>
<protein>
    <submittedName>
        <fullName evidence="2">Uncharacterized protein</fullName>
    </submittedName>
</protein>
<evidence type="ECO:0000256" key="1">
    <source>
        <dbReference type="SAM" id="Phobius"/>
    </source>
</evidence>
<proteinExistence type="predicted"/>
<reference evidence="2 3" key="1">
    <citation type="submission" date="2020-08" db="EMBL/GenBank/DDBJ databases">
        <title>The genome sequence of type strain Novosphingobium flavum NBRC 111647.</title>
        <authorList>
            <person name="Liu Y."/>
        </authorList>
    </citation>
    <scope>NUCLEOTIDE SEQUENCE [LARGE SCALE GENOMIC DNA]</scope>
    <source>
        <strain evidence="2 3">NBRC 111647</strain>
    </source>
</reference>
<keyword evidence="1" id="KW-0812">Transmembrane</keyword>
<keyword evidence="1" id="KW-1133">Transmembrane helix</keyword>
<feature type="transmembrane region" description="Helical" evidence="1">
    <location>
        <begin position="72"/>
        <end position="91"/>
    </location>
</feature>
<sequence length="94" mass="10001">MSGAVSFALVTYAALQIVLAVALMPGRTRSALPYAALALLVIGVIPACRAMEIRWARMEGDGLEARFRRERLAVWAAALGLPFAIAGAFRLTGL</sequence>
<feature type="transmembrane region" description="Helical" evidence="1">
    <location>
        <begin position="30"/>
        <end position="51"/>
    </location>
</feature>
<keyword evidence="3" id="KW-1185">Reference proteome</keyword>
<evidence type="ECO:0000313" key="2">
    <source>
        <dbReference type="EMBL" id="MBC2665093.1"/>
    </source>
</evidence>
<keyword evidence="1" id="KW-0472">Membrane</keyword>
<accession>A0A7X1FQJ1</accession>
<dbReference type="Proteomes" id="UP000566813">
    <property type="component" value="Unassembled WGS sequence"/>
</dbReference>
<comment type="caution">
    <text evidence="2">The sequence shown here is derived from an EMBL/GenBank/DDBJ whole genome shotgun (WGS) entry which is preliminary data.</text>
</comment>